<dbReference type="InterPro" id="IPR036005">
    <property type="entry name" value="Creatinase/aminopeptidase-like"/>
</dbReference>
<dbReference type="InterPro" id="IPR029149">
    <property type="entry name" value="Creatin/AminoP/Spt16_N"/>
</dbReference>
<dbReference type="InterPro" id="IPR048969">
    <property type="entry name" value="FACT_SPT16_C"/>
</dbReference>
<gene>
    <name evidence="17" type="ORF">B0A50_06492</name>
</gene>
<organism evidence="17 18">
    <name type="scientific">Salinomyces thailandicus</name>
    <dbReference type="NCBI Taxonomy" id="706561"/>
    <lineage>
        <taxon>Eukaryota</taxon>
        <taxon>Fungi</taxon>
        <taxon>Dikarya</taxon>
        <taxon>Ascomycota</taxon>
        <taxon>Pezizomycotina</taxon>
        <taxon>Dothideomycetes</taxon>
        <taxon>Dothideomycetidae</taxon>
        <taxon>Mycosphaerellales</taxon>
        <taxon>Teratosphaeriaceae</taxon>
        <taxon>Salinomyces</taxon>
    </lineage>
</organism>
<name>A0A4U0TP94_9PEZI</name>
<dbReference type="PANTHER" id="PTHR13980">
    <property type="entry name" value="CDC68 RELATED"/>
    <property type="match status" value="1"/>
</dbReference>
<dbReference type="InterPro" id="IPR000994">
    <property type="entry name" value="Pept_M24"/>
</dbReference>
<dbReference type="InterPro" id="IPR040258">
    <property type="entry name" value="Spt16"/>
</dbReference>
<dbReference type="AlphaFoldDB" id="A0A4U0TP94"/>
<keyword evidence="3 11" id="KW-0235">DNA replication</keyword>
<evidence type="ECO:0000259" key="15">
    <source>
        <dbReference type="SMART" id="SM01286"/>
    </source>
</evidence>
<comment type="function">
    <text evidence="10 11">Component of the FACT complex, a general chromatin factor that acts to reorganize nucleosomes. The FACT complex is involved in multiple processes that require DNA as a template such as mRNA elongation, DNA replication and DNA repair. During transcription elongation the FACT complex acts as a histone chaperone that both destabilizes and restores nucleosomal structure. It facilitates the passage of RNA polymerase II and transcription by promoting the dissociation of one histone H2A-H2B dimer from the nucleosome, then subsequently promotes the reestablishment of the nucleosome following the passage of RNA polymerase II.</text>
</comment>
<keyword evidence="5 11" id="KW-0805">Transcription regulation</keyword>
<dbReference type="SUPFAM" id="SSF55920">
    <property type="entry name" value="Creatinase/aminopeptidase"/>
    <property type="match status" value="1"/>
</dbReference>
<feature type="compositionally biased region" description="Acidic residues" evidence="13">
    <location>
        <begin position="940"/>
        <end position="997"/>
    </location>
</feature>
<dbReference type="GO" id="GO:0031491">
    <property type="term" value="F:nucleosome binding"/>
    <property type="evidence" value="ECO:0007669"/>
    <property type="project" value="TreeGrafter"/>
</dbReference>
<dbReference type="GO" id="GO:0010468">
    <property type="term" value="P:regulation of gene expression"/>
    <property type="evidence" value="ECO:0007669"/>
    <property type="project" value="UniProtKB-ARBA"/>
</dbReference>
<dbReference type="GO" id="GO:0006368">
    <property type="term" value="P:transcription elongation by RNA polymerase II"/>
    <property type="evidence" value="ECO:0007669"/>
    <property type="project" value="TreeGrafter"/>
</dbReference>
<keyword evidence="4 11" id="KW-0227">DNA damage</keyword>
<dbReference type="Pfam" id="PF08512">
    <property type="entry name" value="Rttp106-like_middle"/>
    <property type="match status" value="1"/>
</dbReference>
<dbReference type="InterPro" id="IPR013719">
    <property type="entry name" value="RTT106/SPT16-like_middle_dom"/>
</dbReference>
<evidence type="ECO:0000256" key="10">
    <source>
        <dbReference type="ARBA" id="ARBA00025370"/>
    </source>
</evidence>
<dbReference type="Pfam" id="PF08644">
    <property type="entry name" value="SPT16"/>
    <property type="match status" value="1"/>
</dbReference>
<feature type="domain" description="FACT complex subunit SPT16 N-terminal lobe" evidence="14">
    <location>
        <begin position="7"/>
        <end position="168"/>
    </location>
</feature>
<comment type="subunit">
    <text evidence="11">Component of the FACT complex.</text>
</comment>
<feature type="region of interest" description="Disordered" evidence="13">
    <location>
        <begin position="938"/>
        <end position="1026"/>
    </location>
</feature>
<dbReference type="FunFam" id="2.30.29.210:FF:000001">
    <property type="entry name" value="FACT complex subunit spt16"/>
    <property type="match status" value="1"/>
</dbReference>
<dbReference type="Pfam" id="PF14826">
    <property type="entry name" value="FACT-Spt16_Nlob"/>
    <property type="match status" value="1"/>
</dbReference>
<evidence type="ECO:0000256" key="6">
    <source>
        <dbReference type="ARBA" id="ARBA00023054"/>
    </source>
</evidence>
<feature type="compositionally biased region" description="Basic and acidic residues" evidence="13">
    <location>
        <begin position="483"/>
        <end position="495"/>
    </location>
</feature>
<dbReference type="FunFam" id="2.30.29.150:FF:000002">
    <property type="entry name" value="FACT complex subunit SPT16"/>
    <property type="match status" value="1"/>
</dbReference>
<evidence type="ECO:0000313" key="17">
    <source>
        <dbReference type="EMBL" id="TKA23656.1"/>
    </source>
</evidence>
<comment type="similarity">
    <text evidence="1 11">Belongs to the peptidase M24 family. SPT16 subfamily.</text>
</comment>
<proteinExistence type="inferred from homology"/>
<feature type="coiled-coil region" evidence="12">
    <location>
        <begin position="624"/>
        <end position="654"/>
    </location>
</feature>
<keyword evidence="18" id="KW-1185">Reference proteome</keyword>
<reference evidence="17 18" key="1">
    <citation type="submission" date="2017-03" db="EMBL/GenBank/DDBJ databases">
        <title>Genomes of endolithic fungi from Antarctica.</title>
        <authorList>
            <person name="Coleine C."/>
            <person name="Masonjones S."/>
            <person name="Stajich J.E."/>
        </authorList>
    </citation>
    <scope>NUCLEOTIDE SEQUENCE [LARGE SCALE GENOMIC DNA]</scope>
    <source>
        <strain evidence="17 18">CCFEE 6315</strain>
    </source>
</reference>
<comment type="caution">
    <text evidence="17">The sequence shown here is derived from an EMBL/GenBank/DDBJ whole genome shotgun (WGS) entry which is preliminary data.</text>
</comment>
<dbReference type="GO" id="GO:0034728">
    <property type="term" value="P:nucleosome organization"/>
    <property type="evidence" value="ECO:0007669"/>
    <property type="project" value="UniProtKB-ARBA"/>
</dbReference>
<dbReference type="InterPro" id="IPR029148">
    <property type="entry name" value="FACT-SPT16_Nlobe"/>
</dbReference>
<evidence type="ECO:0000256" key="13">
    <source>
        <dbReference type="SAM" id="MobiDB-lite"/>
    </source>
</evidence>
<dbReference type="FunFam" id="2.30.29.30:FF:000017">
    <property type="entry name" value="FACT complex subunit SPT16"/>
    <property type="match status" value="1"/>
</dbReference>
<evidence type="ECO:0000256" key="12">
    <source>
        <dbReference type="SAM" id="Coils"/>
    </source>
</evidence>
<dbReference type="Gene3D" id="2.30.29.210">
    <property type="entry name" value="FACT complex subunit Spt16p/Cdc68p"/>
    <property type="match status" value="1"/>
</dbReference>
<evidence type="ECO:0000313" key="18">
    <source>
        <dbReference type="Proteomes" id="UP000308549"/>
    </source>
</evidence>
<dbReference type="Gene3D" id="2.30.29.150">
    <property type="match status" value="1"/>
</dbReference>
<dbReference type="GO" id="GO:0035101">
    <property type="term" value="C:FACT complex"/>
    <property type="evidence" value="ECO:0007669"/>
    <property type="project" value="UniProtKB-UniRule"/>
</dbReference>
<evidence type="ECO:0000259" key="14">
    <source>
        <dbReference type="SMART" id="SM01285"/>
    </source>
</evidence>
<dbReference type="GO" id="GO:0006281">
    <property type="term" value="P:DNA repair"/>
    <property type="evidence" value="ECO:0007669"/>
    <property type="project" value="UniProtKB-UniRule"/>
</dbReference>
<evidence type="ECO:0000256" key="11">
    <source>
        <dbReference type="RuleBase" id="RU367052"/>
    </source>
</evidence>
<dbReference type="OrthoDB" id="10251642at2759"/>
<dbReference type="Pfam" id="PF21091">
    <property type="entry name" value="SPT16_C"/>
    <property type="match status" value="1"/>
</dbReference>
<keyword evidence="9 11" id="KW-0539">Nucleus</keyword>
<feature type="compositionally biased region" description="Basic and acidic residues" evidence="13">
    <location>
        <begin position="998"/>
        <end position="1017"/>
    </location>
</feature>
<dbReference type="SMART" id="SM01285">
    <property type="entry name" value="FACT-Spt16_Nlob"/>
    <property type="match status" value="1"/>
</dbReference>
<feature type="domain" description="FACT complex subunit SPT16 middle" evidence="15">
    <location>
        <begin position="545"/>
        <end position="695"/>
    </location>
</feature>
<dbReference type="FunFam" id="3.40.350.10:FF:000006">
    <property type="entry name" value="FACT complex subunit SPT16"/>
    <property type="match status" value="1"/>
</dbReference>
<evidence type="ECO:0000256" key="3">
    <source>
        <dbReference type="ARBA" id="ARBA00022705"/>
    </source>
</evidence>
<dbReference type="SMART" id="SM01286">
    <property type="entry name" value="SPT16"/>
    <property type="match status" value="1"/>
</dbReference>
<evidence type="ECO:0000256" key="8">
    <source>
        <dbReference type="ARBA" id="ARBA00023204"/>
    </source>
</evidence>
<dbReference type="FunFam" id="3.90.230.10:FF:000005">
    <property type="entry name" value="FACT complex subunit spt16"/>
    <property type="match status" value="1"/>
</dbReference>
<dbReference type="InterPro" id="IPR013953">
    <property type="entry name" value="FACT_SPT16_M"/>
</dbReference>
<keyword evidence="7 11" id="KW-0804">Transcription</keyword>
<dbReference type="InterPro" id="IPR011993">
    <property type="entry name" value="PH-like_dom_sf"/>
</dbReference>
<evidence type="ECO:0000256" key="1">
    <source>
        <dbReference type="ARBA" id="ARBA00010779"/>
    </source>
</evidence>
<feature type="compositionally biased region" description="Basic and acidic residues" evidence="13">
    <location>
        <begin position="449"/>
        <end position="460"/>
    </location>
</feature>
<dbReference type="Pfam" id="PF24824">
    <property type="entry name" value="PH_SPT16"/>
    <property type="match status" value="1"/>
</dbReference>
<comment type="subcellular location">
    <subcellularLocation>
        <location evidence="11">Nucleus</location>
    </subcellularLocation>
    <subcellularLocation>
        <location evidence="11">Chromosome</location>
    </subcellularLocation>
</comment>
<evidence type="ECO:0000256" key="5">
    <source>
        <dbReference type="ARBA" id="ARBA00023015"/>
    </source>
</evidence>
<accession>A0A4U0TP94</accession>
<evidence type="ECO:0000256" key="9">
    <source>
        <dbReference type="ARBA" id="ARBA00023242"/>
    </source>
</evidence>
<dbReference type="PANTHER" id="PTHR13980:SF15">
    <property type="entry name" value="FACT COMPLEX SUBUNIT SPT16"/>
    <property type="match status" value="1"/>
</dbReference>
<evidence type="ECO:0000256" key="4">
    <source>
        <dbReference type="ARBA" id="ARBA00022763"/>
    </source>
</evidence>
<dbReference type="Gene3D" id="2.30.29.30">
    <property type="entry name" value="Pleckstrin-homology domain (PH domain)/Phosphotyrosine-binding domain (PTB)"/>
    <property type="match status" value="1"/>
</dbReference>
<evidence type="ECO:0000259" key="16">
    <source>
        <dbReference type="SMART" id="SM01287"/>
    </source>
</evidence>
<dbReference type="Proteomes" id="UP000308549">
    <property type="component" value="Unassembled WGS sequence"/>
</dbReference>
<dbReference type="SMART" id="SM01287">
    <property type="entry name" value="Rtt106"/>
    <property type="match status" value="1"/>
</dbReference>
<dbReference type="Gene3D" id="3.40.350.10">
    <property type="entry name" value="Creatinase/prolidase N-terminal domain"/>
    <property type="match status" value="1"/>
</dbReference>
<feature type="domain" description="Histone chaperone RTT106/FACT complex subunit SPT16-like middle" evidence="16">
    <location>
        <begin position="817"/>
        <end position="907"/>
    </location>
</feature>
<keyword evidence="8 11" id="KW-0234">DNA repair</keyword>
<dbReference type="GO" id="GO:0006260">
    <property type="term" value="P:DNA replication"/>
    <property type="evidence" value="ECO:0007669"/>
    <property type="project" value="UniProtKB-KW"/>
</dbReference>
<sequence>MAEQVSIDKNSFHNRLSSLITQWKADKRSGNNVFGDVGSITVAMGKSDETQAFHKANALQFWLLGYEFPATLFLITLETMYIITTKKKAAYLEPLKGGKTPVEIIVRGKDADENAKQFERCLETIKAAGKKVGVLTKELSSGPFVNEWKMAFSEISKEVEEVEIGPALSSVMAVKDENELRAIRNASVASSHTMSDYFVEYMSDVLDKDKKITHKALTDKIASKIDDEKFFKWKKAPQNFDTMQLDWSVQPTVMSGGNFDLKLSSDPDDNNLHAGVIIAALGLRYQTYASMIARTYLVDPNKNQESMYKLLLAVHDAVIKEMRDGIQAKDVYNKAISIIKSKKPELVERFTKAVGAAIGIESRDSTLVLNAKSTRILKDGMTFSVTTGFTALDNPNPQDKKRDAKYALMLSDTVRINPQGVNEAFVFTRDAPTDMESTSFFFNEEDEEEKPKPKPKKDSRVGAVASSNITKTRLRGQGGTTQNEEKEAARRDHQKDLHRKKQHEGEEKYGEGHGNLNGTAEKKFKRFESYKRDSQFPSKVKDLMVLVDPKNNSIILPIMGRPVPFHINTVKNATTSQEGGFCYLRINLLSPGQGVGRKDDQPFEDPTAQFIRSLTFRSQDASRMEDVRDQMTEMKKAAVRKEQEKKDMEDVVEQDKLVEIRNRRPHRLDNIFVRPAVESKRVSGAVEIHQNGLRYHHMGNQKIDILFGNVKHLFFQPCVGELIVIIHVHLHNPIMIGKKKTKDVQFYREATEMQFDETGNRKRKHRYGDEEEFEAEQEEKRRRAQLDKEFRNFAEKIADAGKGEGLAVDMPFRDLGFNGVPSRSSVTIQPTTDCLVQLTEPPFMVITLTDIEVVHLERVQFGLKNFDMVVVFKDFTRPPAHINTIPVESLDGVKDWLDSVDIPFSEGPLNLNWATIMKTVIADPHTFFKDGGWSFLATDSDSEGDDDEDEESEFGVSEEDLGSEASSEEESDFDDDASAEASEEEVSDDDEGEDWDEMERKAAKKDRDGGNDDEEKKITKKKPSKR</sequence>
<dbReference type="EMBL" id="NAJL01000052">
    <property type="protein sequence ID" value="TKA23656.1"/>
    <property type="molecule type" value="Genomic_DNA"/>
</dbReference>
<protein>
    <recommendedName>
        <fullName evidence="11">FACT complex subunit</fullName>
    </recommendedName>
</protein>
<dbReference type="Pfam" id="PF00557">
    <property type="entry name" value="Peptidase_M24"/>
    <property type="match status" value="1"/>
</dbReference>
<feature type="region of interest" description="Disordered" evidence="13">
    <location>
        <begin position="757"/>
        <end position="778"/>
    </location>
</feature>
<feature type="region of interest" description="Disordered" evidence="13">
    <location>
        <begin position="441"/>
        <end position="520"/>
    </location>
</feature>
<keyword evidence="6 12" id="KW-0175">Coiled coil</keyword>
<dbReference type="Gene3D" id="3.90.230.10">
    <property type="entry name" value="Creatinase/methionine aminopeptidase superfamily"/>
    <property type="match status" value="1"/>
</dbReference>
<dbReference type="InterPro" id="IPR056595">
    <property type="entry name" value="Fact-SPT16_PH"/>
</dbReference>
<evidence type="ECO:0000256" key="7">
    <source>
        <dbReference type="ARBA" id="ARBA00023163"/>
    </source>
</evidence>
<evidence type="ECO:0000256" key="2">
    <source>
        <dbReference type="ARBA" id="ARBA00022454"/>
    </source>
</evidence>
<keyword evidence="2 11" id="KW-0158">Chromosome</keyword>